<organism evidence="1 2">
    <name type="scientific">[Clostridium] ultunense Esp</name>
    <dbReference type="NCBI Taxonomy" id="1288971"/>
    <lineage>
        <taxon>Bacteria</taxon>
        <taxon>Bacillati</taxon>
        <taxon>Bacillota</taxon>
        <taxon>Tissierellia</taxon>
        <taxon>Tissierellales</taxon>
        <taxon>Tepidimicrobiaceae</taxon>
        <taxon>Schnuerera</taxon>
    </lineage>
</organism>
<dbReference type="Proteomes" id="UP000245423">
    <property type="component" value="Chromosome 1"/>
</dbReference>
<gene>
    <name evidence="1" type="ORF">CUESP1_2954</name>
</gene>
<keyword evidence="2" id="KW-1185">Reference proteome</keyword>
<proteinExistence type="predicted"/>
<name>M1ZBK0_9FIRM</name>
<reference evidence="1 2" key="1">
    <citation type="submission" date="2016-11" db="EMBL/GenBank/DDBJ databases">
        <authorList>
            <person name="Manzoor S."/>
        </authorList>
    </citation>
    <scope>NUCLEOTIDE SEQUENCE [LARGE SCALE GENOMIC DNA]</scope>
    <source>
        <strain evidence="1">Clostridium ultunense strain Esp</strain>
    </source>
</reference>
<protein>
    <submittedName>
        <fullName evidence="1">Uncharacterized protein</fullName>
    </submittedName>
</protein>
<evidence type="ECO:0000313" key="2">
    <source>
        <dbReference type="Proteomes" id="UP000245423"/>
    </source>
</evidence>
<dbReference type="EMBL" id="LT669839">
    <property type="protein sequence ID" value="SHD78282.1"/>
    <property type="molecule type" value="Genomic_DNA"/>
</dbReference>
<evidence type="ECO:0000313" key="1">
    <source>
        <dbReference type="EMBL" id="SHD78282.1"/>
    </source>
</evidence>
<dbReference type="AlphaFoldDB" id="M1ZBK0"/>
<accession>M1ZBK0</accession>
<sequence length="130" mass="14673">MDIVPYAIQDTNGNGEPSHIFGSIHLLELSNGVYEYSPESVLLKIYDFGFEEKGFTAYMMAYDDLGNFYFIDGHNCLIIKADKNAILGTSSLRERFIVTEPGLIKSIAALRENILTITAIITRRFSYLHL</sequence>
<dbReference type="RefSeq" id="WP_005585357.1">
    <property type="nucleotide sequence ID" value="NZ_LT669839.1"/>
</dbReference>
<dbReference type="HOGENOM" id="CLU_1934438_0_0_9"/>